<organism evidence="9 10">
    <name type="scientific">Thermotoga neapolitana (strain ATCC 49049 / DSM 4359 / NBRC 107923 / NS-E)</name>
    <dbReference type="NCBI Taxonomy" id="309803"/>
    <lineage>
        <taxon>Bacteria</taxon>
        <taxon>Thermotogati</taxon>
        <taxon>Thermotogota</taxon>
        <taxon>Thermotogae</taxon>
        <taxon>Thermotogales</taxon>
        <taxon>Thermotogaceae</taxon>
        <taxon>Thermotoga</taxon>
    </lineage>
</organism>
<evidence type="ECO:0000256" key="1">
    <source>
        <dbReference type="ARBA" id="ARBA00004926"/>
    </source>
</evidence>
<dbReference type="eggNOG" id="COG2140">
    <property type="taxonomic scope" value="Bacteria"/>
</dbReference>
<evidence type="ECO:0000256" key="3">
    <source>
        <dbReference type="ARBA" id="ARBA00011952"/>
    </source>
</evidence>
<proteinExistence type="inferred from homology"/>
<evidence type="ECO:0000313" key="10">
    <source>
        <dbReference type="Proteomes" id="UP000000445"/>
    </source>
</evidence>
<dbReference type="GO" id="GO:0046872">
    <property type="term" value="F:metal ion binding"/>
    <property type="evidence" value="ECO:0007669"/>
    <property type="project" value="UniProtKB-KW"/>
</dbReference>
<dbReference type="STRING" id="309803.CTN_0373"/>
<feature type="domain" description="Glucose-6-phosphate isomerase prokaryote" evidence="8">
    <location>
        <begin position="31"/>
        <end position="169"/>
    </location>
</feature>
<dbReference type="Proteomes" id="UP000000445">
    <property type="component" value="Chromosome"/>
</dbReference>
<dbReference type="PANTHER" id="PTHR35848:SF6">
    <property type="entry name" value="CUPIN TYPE-2 DOMAIN-CONTAINING PROTEIN"/>
    <property type="match status" value="1"/>
</dbReference>
<dbReference type="PANTHER" id="PTHR35848">
    <property type="entry name" value="OXALATE-BINDING PROTEIN"/>
    <property type="match status" value="1"/>
</dbReference>
<dbReference type="CDD" id="cd02218">
    <property type="entry name" value="cupin_PGI"/>
    <property type="match status" value="1"/>
</dbReference>
<dbReference type="EC" id="5.3.1.9" evidence="3"/>
<keyword evidence="4" id="KW-0312">Gluconeogenesis</keyword>
<comment type="catalytic activity">
    <reaction evidence="7">
        <text>alpha-D-glucose 6-phosphate = beta-D-fructose 6-phosphate</text>
        <dbReference type="Rhea" id="RHEA:11816"/>
        <dbReference type="ChEBI" id="CHEBI:57634"/>
        <dbReference type="ChEBI" id="CHEBI:58225"/>
        <dbReference type="EC" id="5.3.1.9"/>
    </reaction>
</comment>
<dbReference type="GO" id="GO:0004347">
    <property type="term" value="F:glucose-6-phosphate isomerase activity"/>
    <property type="evidence" value="ECO:0007669"/>
    <property type="project" value="UniProtKB-EC"/>
</dbReference>
<dbReference type="Pfam" id="PF06560">
    <property type="entry name" value="GPI"/>
    <property type="match status" value="1"/>
</dbReference>
<dbReference type="GO" id="GO:0006094">
    <property type="term" value="P:gluconeogenesis"/>
    <property type="evidence" value="ECO:0007669"/>
    <property type="project" value="UniProtKB-KW"/>
</dbReference>
<dbReference type="EMBL" id="CP000916">
    <property type="protein sequence ID" value="ACM22549.1"/>
    <property type="molecule type" value="Genomic_DNA"/>
</dbReference>
<dbReference type="InterPro" id="IPR011051">
    <property type="entry name" value="RmlC_Cupin_sf"/>
</dbReference>
<gene>
    <name evidence="9" type="ordered locus">CTN_0373</name>
</gene>
<dbReference type="KEGG" id="tna:CTN_0373"/>
<evidence type="ECO:0000256" key="2">
    <source>
        <dbReference type="ARBA" id="ARBA00006542"/>
    </source>
</evidence>
<dbReference type="AlphaFoldDB" id="B9KC03"/>
<dbReference type="InterPro" id="IPR051610">
    <property type="entry name" value="GPI/OXD"/>
</dbReference>
<protein>
    <recommendedName>
        <fullName evidence="3">glucose-6-phosphate isomerase</fullName>
        <ecNumber evidence="3">5.3.1.9</ecNumber>
    </recommendedName>
</protein>
<dbReference type="GO" id="GO:0005737">
    <property type="term" value="C:cytoplasm"/>
    <property type="evidence" value="ECO:0007669"/>
    <property type="project" value="InterPro"/>
</dbReference>
<evidence type="ECO:0000256" key="7">
    <source>
        <dbReference type="ARBA" id="ARBA00029321"/>
    </source>
</evidence>
<name>B9KC03_THENN</name>
<comment type="pathway">
    <text evidence="1">Carbohydrate degradation; glycolysis; D-glyceraldehyde 3-phosphate and glycerone phosphate from D-glucose: step 2/4.</text>
</comment>
<dbReference type="InterPro" id="IPR014710">
    <property type="entry name" value="RmlC-like_jellyroll"/>
</dbReference>
<dbReference type="InterPro" id="IPR010551">
    <property type="entry name" value="G6P_isomerase_prok"/>
</dbReference>
<dbReference type="HOGENOM" id="CLU_105797_0_0_0"/>
<dbReference type="Gene3D" id="2.60.120.10">
    <property type="entry name" value="Jelly Rolls"/>
    <property type="match status" value="1"/>
</dbReference>
<evidence type="ECO:0000256" key="6">
    <source>
        <dbReference type="ARBA" id="ARBA00023152"/>
    </source>
</evidence>
<accession>B9KC03</accession>
<comment type="similarity">
    <text evidence="2">Belongs to the archaeal-type GPI family.</text>
</comment>
<sequence>MISKEGKDMKPFVVNFSDIGIDFKGNHIVRKYNDIKHIFKTTDPTLERENPVIYEVFEGPIQEKEGELMFLITILYPGTVNGEFFMTKGHYHTVENTAEVYLGLRGKGLILCQTKKGEFEAVEIGPNKVVYIPPFWAHRTVNISDEPLIFFAVYPAHAGHDYETVEKEGFKKRIFRGDNGILFVEQ</sequence>
<keyword evidence="6" id="KW-0324">Glycolysis</keyword>
<dbReference type="SUPFAM" id="SSF51182">
    <property type="entry name" value="RmlC-like cupins"/>
    <property type="match status" value="1"/>
</dbReference>
<keyword evidence="10" id="KW-1185">Reference proteome</keyword>
<reference evidence="9 10" key="1">
    <citation type="journal article" date="2009" name="Biosci. Biotechnol. Biochem.">
        <title>WeGAS: a web-based microbial genome annotation system.</title>
        <authorList>
            <person name="Lee D."/>
            <person name="Seo H."/>
            <person name="Park C."/>
            <person name="Park K."/>
        </authorList>
    </citation>
    <scope>NUCLEOTIDE SEQUENCE [LARGE SCALE GENOMIC DNA]</scope>
    <source>
        <strain evidence="10">ATCC 49049 / DSM 4359 / NBRC 107923 / NS-E</strain>
    </source>
</reference>
<evidence type="ECO:0000256" key="4">
    <source>
        <dbReference type="ARBA" id="ARBA00022432"/>
    </source>
</evidence>
<dbReference type="GO" id="GO:0006096">
    <property type="term" value="P:glycolytic process"/>
    <property type="evidence" value="ECO:0007669"/>
    <property type="project" value="UniProtKB-UniPathway"/>
</dbReference>
<evidence type="ECO:0000256" key="5">
    <source>
        <dbReference type="ARBA" id="ARBA00022723"/>
    </source>
</evidence>
<evidence type="ECO:0000313" key="9">
    <source>
        <dbReference type="EMBL" id="ACM22549.1"/>
    </source>
</evidence>
<dbReference type="UniPathway" id="UPA00109">
    <property type="reaction ID" value="UER00181"/>
</dbReference>
<keyword evidence="9" id="KW-0413">Isomerase</keyword>
<keyword evidence="5" id="KW-0479">Metal-binding</keyword>
<evidence type="ECO:0000259" key="8">
    <source>
        <dbReference type="Pfam" id="PF06560"/>
    </source>
</evidence>